<dbReference type="SUPFAM" id="SSF56762">
    <property type="entry name" value="HydB/Nqo4-like"/>
    <property type="match status" value="1"/>
</dbReference>
<feature type="binding site" evidence="1">
    <location>
        <position position="577"/>
    </location>
    <ligand>
        <name>Fe cation</name>
        <dbReference type="ChEBI" id="CHEBI:24875"/>
    </ligand>
</feature>
<feature type="compositionally biased region" description="Basic and acidic residues" evidence="2">
    <location>
        <begin position="339"/>
        <end position="351"/>
    </location>
</feature>
<dbReference type="Gene3D" id="1.10.645.10">
    <property type="entry name" value="Cytochrome-c3 Hydrogenase, chain B"/>
    <property type="match status" value="1"/>
</dbReference>
<feature type="region of interest" description="Disordered" evidence="2">
    <location>
        <begin position="421"/>
        <end position="442"/>
    </location>
</feature>
<dbReference type="AlphaFoldDB" id="A0A919L7H9"/>
<feature type="binding site" evidence="1">
    <location>
        <position position="81"/>
    </location>
    <ligand>
        <name>Ni(2+)</name>
        <dbReference type="ChEBI" id="CHEBI:49786"/>
    </ligand>
</feature>
<keyword evidence="1" id="KW-0479">Metal-binding</keyword>
<feature type="binding site" evidence="1">
    <location>
        <position position="580"/>
    </location>
    <ligand>
        <name>Mg(2+)</name>
        <dbReference type="ChEBI" id="CHEBI:18420"/>
    </ligand>
</feature>
<reference evidence="3" key="1">
    <citation type="journal article" date="2014" name="Int. J. Syst. Evol. Microbiol.">
        <title>Complete genome sequence of Corynebacterium casei LMG S-19264T (=DSM 44701T), isolated from a smear-ripened cheese.</title>
        <authorList>
            <consortium name="US DOE Joint Genome Institute (JGI-PGF)"/>
            <person name="Walter F."/>
            <person name="Albersmeier A."/>
            <person name="Kalinowski J."/>
            <person name="Ruckert C."/>
        </authorList>
    </citation>
    <scope>NUCLEOTIDE SEQUENCE</scope>
    <source>
        <strain evidence="3">JCM 5069</strain>
    </source>
</reference>
<comment type="cofactor">
    <cofactor evidence="1">
        <name>Fe cation</name>
        <dbReference type="ChEBI" id="CHEBI:24875"/>
    </cofactor>
</comment>
<accession>A0A919L7H9</accession>
<dbReference type="Proteomes" id="UP000603708">
    <property type="component" value="Unassembled WGS sequence"/>
</dbReference>
<dbReference type="InterPro" id="IPR050867">
    <property type="entry name" value="NiFe/NiFeSe_hydrgnase_LSU"/>
</dbReference>
<protein>
    <submittedName>
        <fullName evidence="3">Hydrogenase</fullName>
    </submittedName>
</protein>
<evidence type="ECO:0000313" key="3">
    <source>
        <dbReference type="EMBL" id="GHH86802.1"/>
    </source>
</evidence>
<feature type="region of interest" description="Disordered" evidence="2">
    <location>
        <begin position="339"/>
        <end position="364"/>
    </location>
</feature>
<dbReference type="PANTHER" id="PTHR42958:SF4">
    <property type="entry name" value="HYDROGENASE EXPRESSION_FORMATION PROTEIN HUPK"/>
    <property type="match status" value="1"/>
</dbReference>
<dbReference type="Pfam" id="PF00374">
    <property type="entry name" value="NiFeSe_Hases"/>
    <property type="match status" value="2"/>
</dbReference>
<proteinExistence type="predicted"/>
<evidence type="ECO:0000256" key="2">
    <source>
        <dbReference type="SAM" id="MobiDB-lite"/>
    </source>
</evidence>
<dbReference type="GO" id="GO:0016151">
    <property type="term" value="F:nickel cation binding"/>
    <property type="evidence" value="ECO:0007669"/>
    <property type="project" value="InterPro"/>
</dbReference>
<sequence>MATAQNTHAAQQPDLTDRDLTDVAFDPITRIIGNLGIYTKIDFPAREVVECRSTSSLFRGYSVFMKGKDPRDAHFITSRICGICGDNHATCSLYAQQMAYGVKPPPLADWIINLGEAAEFMFDHTLFQDNLVFVDYCERMVKETNPGVLEQAERTPAPGADQHGFRTIADILRSFNPFEGRTYKEALQLSRLTREMCCLMEGRHVHPSTLYPGGVGTVATPQVFTDYLVRLMRAMDFVKRAVAMNDDVFDFWYEALPGYDQVGRRRTLLGCWGSFQDPDVVDYDYRHMNDWGNAMFVTPGIIVDNELVTTNLVDINLGMRILLGSSYYEDWTGEETYVDKDPLGNPVDKRHPWNQTTVPKPQKRDLDGGKYSWVMSPRWYDERTGDHLALDTGGGPLARLWSTALAGKVRTPYVRSTGQGIEIDLPKTPSSPEAHLRWSPPPFPNTLERNRARMYFVAYAAGMALYFVERALAEVRAGRTKVFEDFKVPKEAIGVGFHEAVRGVLSHHLVIRDRKIANYHPYPPTPWNASPRDHFGTPGPYEDAVQGMTIFEENGREDFKGIDIMRTVRSFDPCLPCGVHMYLGGGRTVTQSHAPTLGALA</sequence>
<keyword evidence="4" id="KW-1185">Reference proteome</keyword>
<dbReference type="PANTHER" id="PTHR42958">
    <property type="entry name" value="HYDROGENASE-2 LARGE CHAIN"/>
    <property type="match status" value="1"/>
</dbReference>
<comment type="caution">
    <text evidence="3">The sequence shown here is derived from an EMBL/GenBank/DDBJ whole genome shotgun (WGS) entry which is preliminary data.</text>
</comment>
<organism evidence="3 4">
    <name type="scientific">Streptomyces sulfonofaciens</name>
    <dbReference type="NCBI Taxonomy" id="68272"/>
    <lineage>
        <taxon>Bacteria</taxon>
        <taxon>Bacillati</taxon>
        <taxon>Actinomycetota</taxon>
        <taxon>Actinomycetes</taxon>
        <taxon>Kitasatosporales</taxon>
        <taxon>Streptomycetaceae</taxon>
        <taxon>Streptomyces</taxon>
    </lineage>
</organism>
<comment type="cofactor">
    <cofactor evidence="1">
        <name>Ni(2+)</name>
        <dbReference type="ChEBI" id="CHEBI:49786"/>
    </cofactor>
</comment>
<reference evidence="3" key="2">
    <citation type="submission" date="2020-09" db="EMBL/GenBank/DDBJ databases">
        <authorList>
            <person name="Sun Q."/>
            <person name="Ohkuma M."/>
        </authorList>
    </citation>
    <scope>NUCLEOTIDE SEQUENCE</scope>
    <source>
        <strain evidence="3">JCM 5069</strain>
    </source>
</reference>
<name>A0A919L7H9_9ACTN</name>
<feature type="binding site" evidence="1">
    <location>
        <position position="84"/>
    </location>
    <ligand>
        <name>Ni(2+)</name>
        <dbReference type="ChEBI" id="CHEBI:49786"/>
    </ligand>
</feature>
<feature type="binding site" evidence="1">
    <location>
        <position position="574"/>
    </location>
    <ligand>
        <name>Ni(2+)</name>
        <dbReference type="ChEBI" id="CHEBI:49786"/>
    </ligand>
</feature>
<evidence type="ECO:0000313" key="4">
    <source>
        <dbReference type="Proteomes" id="UP000603708"/>
    </source>
</evidence>
<keyword evidence="1" id="KW-0408">Iron</keyword>
<evidence type="ECO:0000256" key="1">
    <source>
        <dbReference type="PIRSR" id="PIRSR601501-1"/>
    </source>
</evidence>
<dbReference type="InterPro" id="IPR001501">
    <property type="entry name" value="Ni-dep_hyd_lsu"/>
</dbReference>
<gene>
    <name evidence="3" type="ORF">GCM10018793_60140</name>
</gene>
<keyword evidence="1" id="KW-0460">Magnesium</keyword>
<dbReference type="InterPro" id="IPR029014">
    <property type="entry name" value="NiFe-Hase_large"/>
</dbReference>
<dbReference type="EMBL" id="BNCD01000024">
    <property type="protein sequence ID" value="GHH86802.1"/>
    <property type="molecule type" value="Genomic_DNA"/>
</dbReference>
<keyword evidence="1" id="KW-0533">Nickel</keyword>